<feature type="compositionally biased region" description="Low complexity" evidence="1">
    <location>
        <begin position="26"/>
        <end position="35"/>
    </location>
</feature>
<comment type="caution">
    <text evidence="2">The sequence shown here is derived from an EMBL/GenBank/DDBJ whole genome shotgun (WGS) entry which is preliminary data.</text>
</comment>
<name>A0ABC8QMF3_9AQUA</name>
<evidence type="ECO:0000256" key="1">
    <source>
        <dbReference type="SAM" id="MobiDB-lite"/>
    </source>
</evidence>
<dbReference type="AlphaFoldDB" id="A0ABC8QMF3"/>
<evidence type="ECO:0000313" key="2">
    <source>
        <dbReference type="EMBL" id="CAK9133836.1"/>
    </source>
</evidence>
<dbReference type="Proteomes" id="UP001642360">
    <property type="component" value="Unassembled WGS sequence"/>
</dbReference>
<feature type="region of interest" description="Disordered" evidence="1">
    <location>
        <begin position="1"/>
        <end position="35"/>
    </location>
</feature>
<feature type="region of interest" description="Disordered" evidence="1">
    <location>
        <begin position="158"/>
        <end position="180"/>
    </location>
</feature>
<gene>
    <name evidence="2" type="ORF">ILEXP_LOCUS760</name>
</gene>
<organism evidence="2 3">
    <name type="scientific">Ilex paraguariensis</name>
    <name type="common">yerba mate</name>
    <dbReference type="NCBI Taxonomy" id="185542"/>
    <lineage>
        <taxon>Eukaryota</taxon>
        <taxon>Viridiplantae</taxon>
        <taxon>Streptophyta</taxon>
        <taxon>Embryophyta</taxon>
        <taxon>Tracheophyta</taxon>
        <taxon>Spermatophyta</taxon>
        <taxon>Magnoliopsida</taxon>
        <taxon>eudicotyledons</taxon>
        <taxon>Gunneridae</taxon>
        <taxon>Pentapetalae</taxon>
        <taxon>asterids</taxon>
        <taxon>campanulids</taxon>
        <taxon>Aquifoliales</taxon>
        <taxon>Aquifoliaceae</taxon>
        <taxon>Ilex</taxon>
    </lineage>
</organism>
<dbReference type="PROSITE" id="PS51257">
    <property type="entry name" value="PROKAR_LIPOPROTEIN"/>
    <property type="match status" value="1"/>
</dbReference>
<accession>A0ABC8QMF3</accession>
<protein>
    <submittedName>
        <fullName evidence="2">Uncharacterized protein</fullName>
    </submittedName>
</protein>
<evidence type="ECO:0000313" key="3">
    <source>
        <dbReference type="Proteomes" id="UP001642360"/>
    </source>
</evidence>
<feature type="compositionally biased region" description="Pro residues" evidence="1">
    <location>
        <begin position="13"/>
        <end position="25"/>
    </location>
</feature>
<keyword evidence="3" id="KW-1185">Reference proteome</keyword>
<dbReference type="EMBL" id="CAUOFW020000214">
    <property type="protein sequence ID" value="CAK9133836.1"/>
    <property type="molecule type" value="Genomic_DNA"/>
</dbReference>
<sequence>MRIRKFSMNSVSSPPPPPPPPPPLSTSPSSSSCSLITTHSFASSTDSTSSVPSNCTSFPSIASTRCEGLDLLVKAIHHVASGSVVGVPYIQKRVIRRRRRALRFTKLNITQIFLEKKEPEVGKKEVQVQAKSKQKRQRRAMALPSKYHDSVLQPWKQVSRRQRSIKIPDEMGDGGGGAPP</sequence>
<reference evidence="2 3" key="1">
    <citation type="submission" date="2024-02" db="EMBL/GenBank/DDBJ databases">
        <authorList>
            <person name="Vignale AGUSTIN F."/>
            <person name="Sosa J E."/>
            <person name="Modenutti C."/>
        </authorList>
    </citation>
    <scope>NUCLEOTIDE SEQUENCE [LARGE SCALE GENOMIC DNA]</scope>
</reference>
<dbReference type="SUPFAM" id="SSF101447">
    <property type="entry name" value="Formin homology 2 domain (FH2 domain)"/>
    <property type="match status" value="1"/>
</dbReference>
<proteinExistence type="predicted"/>
<feature type="region of interest" description="Disordered" evidence="1">
    <location>
        <begin position="127"/>
        <end position="146"/>
    </location>
</feature>